<comment type="caution">
    <text evidence="1">The sequence shown here is derived from an EMBL/GenBank/DDBJ whole genome shotgun (WGS) entry which is preliminary data.</text>
</comment>
<accession>A0A1Q9BZH0</accession>
<evidence type="ECO:0000313" key="1">
    <source>
        <dbReference type="EMBL" id="OLP76072.1"/>
    </source>
</evidence>
<gene>
    <name evidence="1" type="ORF">AK812_SmicGene44040</name>
</gene>
<reference evidence="1 2" key="1">
    <citation type="submission" date="2016-02" db="EMBL/GenBank/DDBJ databases">
        <title>Genome analysis of coral dinoflagellate symbionts highlights evolutionary adaptations to a symbiotic lifestyle.</title>
        <authorList>
            <person name="Aranda M."/>
            <person name="Li Y."/>
            <person name="Liew Y.J."/>
            <person name="Baumgarten S."/>
            <person name="Simakov O."/>
            <person name="Wilson M."/>
            <person name="Piel J."/>
            <person name="Ashoor H."/>
            <person name="Bougouffa S."/>
            <person name="Bajic V.B."/>
            <person name="Ryu T."/>
            <person name="Ravasi T."/>
            <person name="Bayer T."/>
            <person name="Micklem G."/>
            <person name="Kim H."/>
            <person name="Bhak J."/>
            <person name="Lajeunesse T.C."/>
            <person name="Voolstra C.R."/>
        </authorList>
    </citation>
    <scope>NUCLEOTIDE SEQUENCE [LARGE SCALE GENOMIC DNA]</scope>
    <source>
        <strain evidence="1 2">CCMP2467</strain>
    </source>
</reference>
<dbReference type="OrthoDB" id="406192at2759"/>
<name>A0A1Q9BZH0_SYMMI</name>
<organism evidence="1 2">
    <name type="scientific">Symbiodinium microadriaticum</name>
    <name type="common">Dinoflagellate</name>
    <name type="synonym">Zooxanthella microadriatica</name>
    <dbReference type="NCBI Taxonomy" id="2951"/>
    <lineage>
        <taxon>Eukaryota</taxon>
        <taxon>Sar</taxon>
        <taxon>Alveolata</taxon>
        <taxon>Dinophyceae</taxon>
        <taxon>Suessiales</taxon>
        <taxon>Symbiodiniaceae</taxon>
        <taxon>Symbiodinium</taxon>
    </lineage>
</organism>
<protein>
    <submittedName>
        <fullName evidence="1">Uncharacterized protein</fullName>
    </submittedName>
</protein>
<dbReference type="EMBL" id="LSRX01002148">
    <property type="protein sequence ID" value="OLP76072.1"/>
    <property type="molecule type" value="Genomic_DNA"/>
</dbReference>
<dbReference type="AlphaFoldDB" id="A0A1Q9BZH0"/>
<sequence length="544" mass="60240">MILPFTEELEGAQNDTLFERLMLDVLEDSLGGTSAVFAEPGIGKSVASVLAAQKTNASQSRLMVVLQGAFEESLETFFRVQKASQAPKVARSMFKMLADHGVRLQIVFDNTFDNEVPEQSKAPMRDLTRFAFAHGHHLIVICQAREGAESVDDLNGVRTRIAAQQNGRCAEEFRWSEKLAENYLNATVMSELKARGHGLERYADVMREWLNGTKVRDQFGGWNPTIMSLYVRRMCTLGEDVPREARAAPRGESTSAVWARQLQKHSADVKNGRQAGAWQRIKDESKDLRQAKLLRLFAAKGSLKGAIYSCPSFCTATPRLDQACYRNGSVCSVSDEGGSSSITDVFCAAALLDFQAVQVSNFGSGAAVDETADHMRKGDHFLLDLTVTGRCVNFNFATTNLRGGAGICELIVFDGPHDVLQVLKFMPLLRVMAKRSRPFLFLDDVGCVAAMCHHSTLAWRFLLWLGMVSPISCRVALEHAAGEMGACLGRFQWGQVVRCQTFDARCVARTLGMAEQLQWEHWARCCLEPSAQVNPDAYLVHIQI</sequence>
<evidence type="ECO:0000313" key="2">
    <source>
        <dbReference type="Proteomes" id="UP000186817"/>
    </source>
</evidence>
<dbReference type="Proteomes" id="UP000186817">
    <property type="component" value="Unassembled WGS sequence"/>
</dbReference>
<keyword evidence="2" id="KW-1185">Reference proteome</keyword>
<proteinExistence type="predicted"/>